<dbReference type="InterPro" id="IPR000387">
    <property type="entry name" value="Tyr_Pase_dom"/>
</dbReference>
<feature type="domain" description="Tyrosine specific protein phosphatases" evidence="1">
    <location>
        <begin position="70"/>
        <end position="118"/>
    </location>
</feature>
<gene>
    <name evidence="2" type="ORF">ACFPN9_09620</name>
</gene>
<reference evidence="3" key="1">
    <citation type="journal article" date="2019" name="Int. J. Syst. Evol. Microbiol.">
        <title>The Global Catalogue of Microorganisms (GCM) 10K type strain sequencing project: providing services to taxonomists for standard genome sequencing and annotation.</title>
        <authorList>
            <consortium name="The Broad Institute Genomics Platform"/>
            <consortium name="The Broad Institute Genome Sequencing Center for Infectious Disease"/>
            <person name="Wu L."/>
            <person name="Ma J."/>
        </authorList>
    </citation>
    <scope>NUCLEOTIDE SEQUENCE [LARGE SCALE GENOMIC DNA]</scope>
    <source>
        <strain evidence="3">CCUG 43117</strain>
    </source>
</reference>
<evidence type="ECO:0000313" key="2">
    <source>
        <dbReference type="EMBL" id="MFC5505515.1"/>
    </source>
</evidence>
<protein>
    <submittedName>
        <fullName evidence="2">Dual specificity protein phosphatase family protein</fullName>
    </submittedName>
</protein>
<dbReference type="Proteomes" id="UP001596060">
    <property type="component" value="Unassembled WGS sequence"/>
</dbReference>
<dbReference type="PROSITE" id="PS00383">
    <property type="entry name" value="TYR_PHOSPHATASE_1"/>
    <property type="match status" value="1"/>
</dbReference>
<organism evidence="2 3">
    <name type="scientific">Bosea massiliensis</name>
    <dbReference type="NCBI Taxonomy" id="151419"/>
    <lineage>
        <taxon>Bacteria</taxon>
        <taxon>Pseudomonadati</taxon>
        <taxon>Pseudomonadota</taxon>
        <taxon>Alphaproteobacteria</taxon>
        <taxon>Hyphomicrobiales</taxon>
        <taxon>Boseaceae</taxon>
        <taxon>Bosea</taxon>
    </lineage>
</organism>
<sequence length="165" mass="18269">MTLPSFDISPIQLAPIRAAERRATKILSILDPDQDCPTFEADHHILRFHDVEQREVGSNWVEPPTQEHVASIISFARTLNPDDRVLVHCAMGVSRSPAAVLIMVATLTRSPHAAVGELARIIPCGSYVPNRLMIRLADGQLQMGGALVRHIPHCHRLAPDPNDIW</sequence>
<dbReference type="PROSITE" id="PS50056">
    <property type="entry name" value="TYR_PHOSPHATASE_2"/>
    <property type="match status" value="1"/>
</dbReference>
<dbReference type="RefSeq" id="WP_068078852.1">
    <property type="nucleotide sequence ID" value="NZ_JBHSLU010000017.1"/>
</dbReference>
<name>A0ABW0NZG2_9HYPH</name>
<dbReference type="Gene3D" id="3.90.190.10">
    <property type="entry name" value="Protein tyrosine phosphatase superfamily"/>
    <property type="match status" value="1"/>
</dbReference>
<dbReference type="EMBL" id="JBHSLU010000017">
    <property type="protein sequence ID" value="MFC5505515.1"/>
    <property type="molecule type" value="Genomic_DNA"/>
</dbReference>
<evidence type="ECO:0000313" key="3">
    <source>
        <dbReference type="Proteomes" id="UP001596060"/>
    </source>
</evidence>
<accession>A0ABW0NZG2</accession>
<proteinExistence type="predicted"/>
<dbReference type="InterPro" id="IPR029021">
    <property type="entry name" value="Prot-tyrosine_phosphatase-like"/>
</dbReference>
<evidence type="ECO:0000259" key="1">
    <source>
        <dbReference type="PROSITE" id="PS50056"/>
    </source>
</evidence>
<comment type="caution">
    <text evidence="2">The sequence shown here is derived from an EMBL/GenBank/DDBJ whole genome shotgun (WGS) entry which is preliminary data.</text>
</comment>
<dbReference type="InterPro" id="IPR016130">
    <property type="entry name" value="Tyr_Pase_AS"/>
</dbReference>
<keyword evidence="3" id="KW-1185">Reference proteome</keyword>
<dbReference type="SUPFAM" id="SSF52799">
    <property type="entry name" value="(Phosphotyrosine protein) phosphatases II"/>
    <property type="match status" value="1"/>
</dbReference>